<keyword evidence="2" id="KW-0560">Oxidoreductase</keyword>
<accession>A0A2S1LAJ0</accession>
<dbReference type="InterPro" id="IPR036291">
    <property type="entry name" value="NAD(P)-bd_dom_sf"/>
</dbReference>
<dbReference type="AlphaFoldDB" id="A0A2S1LAJ0"/>
<organism evidence="4 5">
    <name type="scientific">Flavobacterium faecale</name>
    <dbReference type="NCBI Taxonomy" id="1355330"/>
    <lineage>
        <taxon>Bacteria</taxon>
        <taxon>Pseudomonadati</taxon>
        <taxon>Bacteroidota</taxon>
        <taxon>Flavobacteriia</taxon>
        <taxon>Flavobacteriales</taxon>
        <taxon>Flavobacteriaceae</taxon>
        <taxon>Flavobacterium</taxon>
    </lineage>
</organism>
<gene>
    <name evidence="4" type="ORF">FFWV33_03905</name>
</gene>
<evidence type="ECO:0000256" key="3">
    <source>
        <dbReference type="RuleBase" id="RU000363"/>
    </source>
</evidence>
<dbReference type="PRINTS" id="PR00081">
    <property type="entry name" value="GDHRDH"/>
</dbReference>
<dbReference type="RefSeq" id="WP_108739701.1">
    <property type="nucleotide sequence ID" value="NZ_CP020918.1"/>
</dbReference>
<evidence type="ECO:0000313" key="4">
    <source>
        <dbReference type="EMBL" id="AWG20744.1"/>
    </source>
</evidence>
<dbReference type="Proteomes" id="UP000244527">
    <property type="component" value="Chromosome"/>
</dbReference>
<evidence type="ECO:0000256" key="1">
    <source>
        <dbReference type="ARBA" id="ARBA00006484"/>
    </source>
</evidence>
<dbReference type="OrthoDB" id="1235794at2"/>
<evidence type="ECO:0000313" key="5">
    <source>
        <dbReference type="Proteomes" id="UP000244527"/>
    </source>
</evidence>
<keyword evidence="5" id="KW-1185">Reference proteome</keyword>
<dbReference type="CDD" id="cd05374">
    <property type="entry name" value="17beta-HSD-like_SDR_c"/>
    <property type="match status" value="1"/>
</dbReference>
<dbReference type="PANTHER" id="PTHR43976:SF16">
    <property type="entry name" value="SHORT-CHAIN DEHYDROGENASE_REDUCTASE FAMILY PROTEIN"/>
    <property type="match status" value="1"/>
</dbReference>
<dbReference type="Gene3D" id="3.40.50.720">
    <property type="entry name" value="NAD(P)-binding Rossmann-like Domain"/>
    <property type="match status" value="1"/>
</dbReference>
<dbReference type="GO" id="GO:0016491">
    <property type="term" value="F:oxidoreductase activity"/>
    <property type="evidence" value="ECO:0007669"/>
    <property type="project" value="UniProtKB-KW"/>
</dbReference>
<proteinExistence type="inferred from homology"/>
<sequence length="270" mass="29479">MKKTIFITGASSGLGKAAALLFAKNNWNVIATMRKPENETALAEVANVTLLPLDVTNVEQIEKTVKMALAMGKIDVVFNNAGYGLAGPFEGATDDQLTNQLNTNLLGVMRVTQQFLPHFRENKAGTFITTTSIGGLVTLPFNSVYHATKWALEGWSESLAFELKEFGITVKTVSPGGIATDFAGRSLVMTQHSAYQEQMNKVLSVFMDPERAKDYSTPEQIAAVVYEAATDGRSNLRYVAGADAKAMYAQRNEVGDEAFRQGIENVFYKK</sequence>
<reference evidence="4 5" key="1">
    <citation type="submission" date="2017-04" db="EMBL/GenBank/DDBJ databases">
        <title>Compelte genome sequence of WV33.</title>
        <authorList>
            <person name="Lee P.C."/>
        </authorList>
    </citation>
    <scope>NUCLEOTIDE SEQUENCE [LARGE SCALE GENOMIC DNA]</scope>
    <source>
        <strain evidence="4 5">WV33</strain>
    </source>
</reference>
<dbReference type="PANTHER" id="PTHR43976">
    <property type="entry name" value="SHORT CHAIN DEHYDROGENASE"/>
    <property type="match status" value="1"/>
</dbReference>
<dbReference type="EMBL" id="CP020918">
    <property type="protein sequence ID" value="AWG20744.1"/>
    <property type="molecule type" value="Genomic_DNA"/>
</dbReference>
<dbReference type="InterPro" id="IPR051911">
    <property type="entry name" value="SDR_oxidoreductase"/>
</dbReference>
<comment type="similarity">
    <text evidence="1 3">Belongs to the short-chain dehydrogenases/reductases (SDR) family.</text>
</comment>
<dbReference type="KEGG" id="ffa:FFWV33_03905"/>
<name>A0A2S1LAJ0_9FLAO</name>
<protein>
    <submittedName>
        <fullName evidence="4">Short-chain dehydrogenase/reductase</fullName>
    </submittedName>
</protein>
<evidence type="ECO:0000256" key="2">
    <source>
        <dbReference type="ARBA" id="ARBA00023002"/>
    </source>
</evidence>
<dbReference type="PRINTS" id="PR00080">
    <property type="entry name" value="SDRFAMILY"/>
</dbReference>
<dbReference type="SUPFAM" id="SSF51735">
    <property type="entry name" value="NAD(P)-binding Rossmann-fold domains"/>
    <property type="match status" value="1"/>
</dbReference>
<dbReference type="InterPro" id="IPR002347">
    <property type="entry name" value="SDR_fam"/>
</dbReference>
<dbReference type="Pfam" id="PF00106">
    <property type="entry name" value="adh_short"/>
    <property type="match status" value="1"/>
</dbReference>